<organism evidence="2 3">
    <name type="scientific">Arachis hypogaea</name>
    <name type="common">Peanut</name>
    <dbReference type="NCBI Taxonomy" id="3818"/>
    <lineage>
        <taxon>Eukaryota</taxon>
        <taxon>Viridiplantae</taxon>
        <taxon>Streptophyta</taxon>
        <taxon>Embryophyta</taxon>
        <taxon>Tracheophyta</taxon>
        <taxon>Spermatophyta</taxon>
        <taxon>Magnoliopsida</taxon>
        <taxon>eudicotyledons</taxon>
        <taxon>Gunneridae</taxon>
        <taxon>Pentapetalae</taxon>
        <taxon>rosids</taxon>
        <taxon>fabids</taxon>
        <taxon>Fabales</taxon>
        <taxon>Fabaceae</taxon>
        <taxon>Papilionoideae</taxon>
        <taxon>50 kb inversion clade</taxon>
        <taxon>dalbergioids sensu lato</taxon>
        <taxon>Dalbergieae</taxon>
        <taxon>Pterocarpus clade</taxon>
        <taxon>Arachis</taxon>
    </lineage>
</organism>
<feature type="region of interest" description="Disordered" evidence="1">
    <location>
        <begin position="49"/>
        <end position="70"/>
    </location>
</feature>
<evidence type="ECO:0000313" key="2">
    <source>
        <dbReference type="EMBL" id="RYR52642.1"/>
    </source>
</evidence>
<proteinExistence type="predicted"/>
<dbReference type="AlphaFoldDB" id="A0A445CNY7"/>
<reference evidence="2 3" key="1">
    <citation type="submission" date="2019-01" db="EMBL/GenBank/DDBJ databases">
        <title>Sequencing of cultivated peanut Arachis hypogaea provides insights into genome evolution and oil improvement.</title>
        <authorList>
            <person name="Chen X."/>
        </authorList>
    </citation>
    <scope>NUCLEOTIDE SEQUENCE [LARGE SCALE GENOMIC DNA]</scope>
    <source>
        <strain evidence="3">cv. Fuhuasheng</strain>
        <tissue evidence="2">Leaves</tissue>
    </source>
</reference>
<feature type="region of interest" description="Disordered" evidence="1">
    <location>
        <begin position="1"/>
        <end position="20"/>
    </location>
</feature>
<gene>
    <name evidence="2" type="ORF">Ahy_A06g027529</name>
</gene>
<dbReference type="Proteomes" id="UP000289738">
    <property type="component" value="Chromosome A06"/>
</dbReference>
<feature type="compositionally biased region" description="Polar residues" evidence="1">
    <location>
        <begin position="58"/>
        <end position="70"/>
    </location>
</feature>
<name>A0A445CNY7_ARAHY</name>
<dbReference type="EMBL" id="SDMP01000006">
    <property type="protein sequence ID" value="RYR52642.1"/>
    <property type="molecule type" value="Genomic_DNA"/>
</dbReference>
<comment type="caution">
    <text evidence="2">The sequence shown here is derived from an EMBL/GenBank/DDBJ whole genome shotgun (WGS) entry which is preliminary data.</text>
</comment>
<feature type="compositionally biased region" description="Basic residues" evidence="1">
    <location>
        <begin position="1"/>
        <end position="13"/>
    </location>
</feature>
<protein>
    <submittedName>
        <fullName evidence="2">Uncharacterized protein</fullName>
    </submittedName>
</protein>
<evidence type="ECO:0000256" key="1">
    <source>
        <dbReference type="SAM" id="MobiDB-lite"/>
    </source>
</evidence>
<evidence type="ECO:0000313" key="3">
    <source>
        <dbReference type="Proteomes" id="UP000289738"/>
    </source>
</evidence>
<accession>A0A445CNY7</accession>
<keyword evidence="3" id="KW-1185">Reference proteome</keyword>
<sequence length="70" mass="7636">MNPRSHGFHRKKDRNAASANSACQVALDAMELLPFDKYFSSGLHCLPSRSLAPASSPQVKSNAPVSWLHT</sequence>